<gene>
    <name evidence="4" type="ORF">TR51_16035</name>
</gene>
<dbReference type="PATRIC" id="fig|2064.6.peg.3436"/>
<name>A0A0D0PS55_KITGR</name>
<feature type="chain" id="PRO_5039316743" evidence="3">
    <location>
        <begin position="25"/>
        <end position="217"/>
    </location>
</feature>
<evidence type="ECO:0000313" key="5">
    <source>
        <dbReference type="Proteomes" id="UP000032066"/>
    </source>
</evidence>
<dbReference type="STRING" id="2064.TR51_16035"/>
<accession>A0A0D0PS55</accession>
<sequence length="217" mass="21436">MRARTAKTGAAALLLAGGITLATASPSAAYTGRATHYPVGLGACGQASVPSDLVVALSPAEFGNGYSAPHCFQSVWIQHGGTSIVATVLDRGPAGMPLHDLDLSLGAFMALGGDPKGGPIDVSWGYVETSPGSTTTPPGPGPIGTTMPAPTGTTKAPTPTGTPVTQRPAPTGVPITPPEPDHPAPTTTAPPQPTGAPTPGPTGPHTMPVPTVPVVLQ</sequence>
<reference evidence="4 5" key="1">
    <citation type="submission" date="2015-02" db="EMBL/GenBank/DDBJ databases">
        <title>Draft genome sequence of Kitasatospora griseola MF730-N6, a bafilomycin, terpentecin and satosporin producer.</title>
        <authorList>
            <person name="Arens J.C."/>
            <person name="Haltli B."/>
            <person name="Kerr R.G."/>
        </authorList>
    </citation>
    <scope>NUCLEOTIDE SEQUENCE [LARGE SCALE GENOMIC DNA]</scope>
    <source>
        <strain evidence="4 5">MF730-N6</strain>
    </source>
</reference>
<dbReference type="PANTHER" id="PTHR31836:SF28">
    <property type="entry name" value="SRCR DOMAIN-CONTAINING PROTEIN-RELATED"/>
    <property type="match status" value="1"/>
</dbReference>
<keyword evidence="5" id="KW-1185">Reference proteome</keyword>
<feature type="compositionally biased region" description="Pro residues" evidence="2">
    <location>
        <begin position="188"/>
        <end position="202"/>
    </location>
</feature>
<comment type="caution">
    <text evidence="4">The sequence shown here is derived from an EMBL/GenBank/DDBJ whole genome shotgun (WGS) entry which is preliminary data.</text>
</comment>
<dbReference type="RefSeq" id="WP_043911678.1">
    <property type="nucleotide sequence ID" value="NZ_JXZB01000002.1"/>
</dbReference>
<keyword evidence="1 3" id="KW-0732">Signal</keyword>
<feature type="signal peptide" evidence="3">
    <location>
        <begin position="1"/>
        <end position="24"/>
    </location>
</feature>
<dbReference type="CDD" id="cd22191">
    <property type="entry name" value="DPBB_RlpA_EXP_N-like"/>
    <property type="match status" value="1"/>
</dbReference>
<evidence type="ECO:0000256" key="2">
    <source>
        <dbReference type="SAM" id="MobiDB-lite"/>
    </source>
</evidence>
<dbReference type="InterPro" id="IPR051477">
    <property type="entry name" value="Expansin_CellWall"/>
</dbReference>
<proteinExistence type="predicted"/>
<feature type="region of interest" description="Disordered" evidence="2">
    <location>
        <begin position="125"/>
        <end position="217"/>
    </location>
</feature>
<dbReference type="SUPFAM" id="SSF50685">
    <property type="entry name" value="Barwin-like endoglucanases"/>
    <property type="match status" value="1"/>
</dbReference>
<evidence type="ECO:0000256" key="3">
    <source>
        <dbReference type="SAM" id="SignalP"/>
    </source>
</evidence>
<dbReference type="Proteomes" id="UP000032066">
    <property type="component" value="Unassembled WGS sequence"/>
</dbReference>
<dbReference type="InterPro" id="IPR036908">
    <property type="entry name" value="RlpA-like_sf"/>
</dbReference>
<dbReference type="PANTHER" id="PTHR31836">
    <property type="match status" value="1"/>
</dbReference>
<feature type="compositionally biased region" description="Low complexity" evidence="2">
    <location>
        <begin position="203"/>
        <end position="217"/>
    </location>
</feature>
<feature type="compositionally biased region" description="Low complexity" evidence="2">
    <location>
        <begin position="143"/>
        <end position="165"/>
    </location>
</feature>
<evidence type="ECO:0000313" key="4">
    <source>
        <dbReference type="EMBL" id="KIQ65409.1"/>
    </source>
</evidence>
<dbReference type="Gene3D" id="2.40.40.10">
    <property type="entry name" value="RlpA-like domain"/>
    <property type="match status" value="1"/>
</dbReference>
<dbReference type="AlphaFoldDB" id="A0A0D0PS55"/>
<organism evidence="4 5">
    <name type="scientific">Kitasatospora griseola</name>
    <name type="common">Streptomyces griseolosporeus</name>
    <dbReference type="NCBI Taxonomy" id="2064"/>
    <lineage>
        <taxon>Bacteria</taxon>
        <taxon>Bacillati</taxon>
        <taxon>Actinomycetota</taxon>
        <taxon>Actinomycetes</taxon>
        <taxon>Kitasatosporales</taxon>
        <taxon>Streptomycetaceae</taxon>
        <taxon>Kitasatospora</taxon>
    </lineage>
</organism>
<protein>
    <submittedName>
        <fullName evidence="4">Uncharacterized protein</fullName>
    </submittedName>
</protein>
<dbReference type="EMBL" id="JXZB01000002">
    <property type="protein sequence ID" value="KIQ65409.1"/>
    <property type="molecule type" value="Genomic_DNA"/>
</dbReference>
<evidence type="ECO:0000256" key="1">
    <source>
        <dbReference type="ARBA" id="ARBA00022729"/>
    </source>
</evidence>